<accession>A0A2N8SLL8</accession>
<gene>
    <name evidence="2" type="ORF">CXL00_19685</name>
</gene>
<evidence type="ECO:0000313" key="2">
    <source>
        <dbReference type="EMBL" id="PNG03400.1"/>
    </source>
</evidence>
<protein>
    <submittedName>
        <fullName evidence="2">Uncharacterized protein</fullName>
    </submittedName>
</protein>
<evidence type="ECO:0000256" key="1">
    <source>
        <dbReference type="SAM" id="Phobius"/>
    </source>
</evidence>
<sequence>MNNNDQTPDHNDEDLENYHFVSYEQGAKDLDQLITMAEEVSKKVTDINERIARIKHGLVYALCFSVLSVVLSFYLNALSKTSILDLSLIAIVISLGMFSVVLIFVWVGALKIKSLSRSKYLEMKILRNLFVMIHEYKSYIHTSNTSPVEKAIIDMRLQRIEYSGHW</sequence>
<keyword evidence="1" id="KW-0472">Membrane</keyword>
<dbReference type="Proteomes" id="UP000235897">
    <property type="component" value="Unassembled WGS sequence"/>
</dbReference>
<name>A0A2N8SLL8_STUST</name>
<keyword evidence="1" id="KW-0812">Transmembrane</keyword>
<dbReference type="AlphaFoldDB" id="A0A2N8SLL8"/>
<feature type="transmembrane region" description="Helical" evidence="1">
    <location>
        <begin position="87"/>
        <end position="110"/>
    </location>
</feature>
<evidence type="ECO:0000313" key="3">
    <source>
        <dbReference type="Proteomes" id="UP000235897"/>
    </source>
</evidence>
<keyword evidence="1" id="KW-1133">Transmembrane helix</keyword>
<reference evidence="2 3" key="1">
    <citation type="submission" date="2018-01" db="EMBL/GenBank/DDBJ databases">
        <title>Denitrification phenotypes of diverse strains of Pseudomonas stutzeri.</title>
        <authorList>
            <person name="Milligan D.A."/>
            <person name="Bergaust L."/>
            <person name="Bakken L.R."/>
            <person name="Frostegard A."/>
        </authorList>
    </citation>
    <scope>NUCLEOTIDE SEQUENCE [LARGE SCALE GENOMIC DNA]</scope>
    <source>
        <strain evidence="2 3">28a3</strain>
    </source>
</reference>
<comment type="caution">
    <text evidence="2">The sequence shown here is derived from an EMBL/GenBank/DDBJ whole genome shotgun (WGS) entry which is preliminary data.</text>
</comment>
<proteinExistence type="predicted"/>
<feature type="transmembrane region" description="Helical" evidence="1">
    <location>
        <begin position="57"/>
        <end position="75"/>
    </location>
</feature>
<dbReference type="EMBL" id="POUW01000009">
    <property type="protein sequence ID" value="PNG03400.1"/>
    <property type="molecule type" value="Genomic_DNA"/>
</dbReference>
<organism evidence="2 3">
    <name type="scientific">Stutzerimonas stutzeri</name>
    <name type="common">Pseudomonas stutzeri</name>
    <dbReference type="NCBI Taxonomy" id="316"/>
    <lineage>
        <taxon>Bacteria</taxon>
        <taxon>Pseudomonadati</taxon>
        <taxon>Pseudomonadota</taxon>
        <taxon>Gammaproteobacteria</taxon>
        <taxon>Pseudomonadales</taxon>
        <taxon>Pseudomonadaceae</taxon>
        <taxon>Stutzerimonas</taxon>
    </lineage>
</organism>
<dbReference type="RefSeq" id="WP_102847491.1">
    <property type="nucleotide sequence ID" value="NZ_JAMOIG010000029.1"/>
</dbReference>